<accession>A0AAD4BXA8</accession>
<dbReference type="InterPro" id="IPR032675">
    <property type="entry name" value="LRR_dom_sf"/>
</dbReference>
<reference evidence="1" key="2">
    <citation type="journal article" date="2020" name="Nat. Commun.">
        <title>Large-scale genome sequencing of mycorrhizal fungi provides insights into the early evolution of symbiotic traits.</title>
        <authorList>
            <person name="Miyauchi S."/>
            <person name="Kiss E."/>
            <person name="Kuo A."/>
            <person name="Drula E."/>
            <person name="Kohler A."/>
            <person name="Sanchez-Garcia M."/>
            <person name="Morin E."/>
            <person name="Andreopoulos B."/>
            <person name="Barry K.W."/>
            <person name="Bonito G."/>
            <person name="Buee M."/>
            <person name="Carver A."/>
            <person name="Chen C."/>
            <person name="Cichocki N."/>
            <person name="Clum A."/>
            <person name="Culley D."/>
            <person name="Crous P.W."/>
            <person name="Fauchery L."/>
            <person name="Girlanda M."/>
            <person name="Hayes R.D."/>
            <person name="Keri Z."/>
            <person name="LaButti K."/>
            <person name="Lipzen A."/>
            <person name="Lombard V."/>
            <person name="Magnuson J."/>
            <person name="Maillard F."/>
            <person name="Murat C."/>
            <person name="Nolan M."/>
            <person name="Ohm R.A."/>
            <person name="Pangilinan J."/>
            <person name="Pereira M.F."/>
            <person name="Perotto S."/>
            <person name="Peter M."/>
            <person name="Pfister S."/>
            <person name="Riley R."/>
            <person name="Sitrit Y."/>
            <person name="Stielow J.B."/>
            <person name="Szollosi G."/>
            <person name="Zifcakova L."/>
            <person name="Stursova M."/>
            <person name="Spatafora J.W."/>
            <person name="Tedersoo L."/>
            <person name="Vaario L.M."/>
            <person name="Yamada A."/>
            <person name="Yan M."/>
            <person name="Wang P."/>
            <person name="Xu J."/>
            <person name="Bruns T."/>
            <person name="Baldrian P."/>
            <person name="Vilgalys R."/>
            <person name="Dunand C."/>
            <person name="Henrissat B."/>
            <person name="Grigoriev I.V."/>
            <person name="Hibbett D."/>
            <person name="Nagy L.G."/>
            <person name="Martin F.M."/>
        </authorList>
    </citation>
    <scope>NUCLEOTIDE SEQUENCE</scope>
    <source>
        <strain evidence="1">BED1</strain>
    </source>
</reference>
<sequence>MHHALHIAEILHNIFGHCHPADSFWTIERGRSTADLVALAQTCRMFKEPALDVLWSELIDLSPLAFCLPEHHRSSSSVLLFFHLGGLPECLSPSSQCHSFIRPRNDTEWDTLRSYTRRVKRIVGFSSQYGQLDPSCIAATFNTPLADPLFPNLRFLTWQGGRTALPVMNFAVPSLTSLDIRSAPWEDVSLYTHLLDTLVPQCPNIRKVRIQAAHDVGFGETVHRHLRSWNNLQVVDCLHITMPADVIPYLSSTSTLLWLSFTLNTQSPTLIPAPNPLLVFSQLVYLEVISESLTSVTSLLAHVQLPAVQVFIFPFSSCPSRATVQSHLATLHTVCASNTLTDLRLLNLRSPATPISALVEHTPRDDDRLTLDDVRPCMAFGNLRAIHVNLEWSIDLTDTDLFTLVTAWPHIEHLVINDRWGWRTARGITLDGLRLLLQRCKRLWELCIVVDTESAVNVPARPLDVDVSLRRPFRLNVADSPIRREAVPALGTIFSVFGFSYNLERFIAWNGAEMGDIPGAHDFRYLWRSVIFEDNSASIS</sequence>
<dbReference type="Proteomes" id="UP001194468">
    <property type="component" value="Unassembled WGS sequence"/>
</dbReference>
<name>A0AAD4BXA8_BOLED</name>
<keyword evidence="2" id="KW-1185">Reference proteome</keyword>
<evidence type="ECO:0008006" key="3">
    <source>
        <dbReference type="Google" id="ProtNLM"/>
    </source>
</evidence>
<evidence type="ECO:0000313" key="2">
    <source>
        <dbReference type="Proteomes" id="UP001194468"/>
    </source>
</evidence>
<evidence type="ECO:0000313" key="1">
    <source>
        <dbReference type="EMBL" id="KAF8441756.1"/>
    </source>
</evidence>
<reference evidence="1" key="1">
    <citation type="submission" date="2019-10" db="EMBL/GenBank/DDBJ databases">
        <authorList>
            <consortium name="DOE Joint Genome Institute"/>
            <person name="Kuo A."/>
            <person name="Miyauchi S."/>
            <person name="Kiss E."/>
            <person name="Drula E."/>
            <person name="Kohler A."/>
            <person name="Sanchez-Garcia M."/>
            <person name="Andreopoulos B."/>
            <person name="Barry K.W."/>
            <person name="Bonito G."/>
            <person name="Buee M."/>
            <person name="Carver A."/>
            <person name="Chen C."/>
            <person name="Cichocki N."/>
            <person name="Clum A."/>
            <person name="Culley D."/>
            <person name="Crous P.W."/>
            <person name="Fauchery L."/>
            <person name="Girlanda M."/>
            <person name="Hayes R."/>
            <person name="Keri Z."/>
            <person name="LaButti K."/>
            <person name="Lipzen A."/>
            <person name="Lombard V."/>
            <person name="Magnuson J."/>
            <person name="Maillard F."/>
            <person name="Morin E."/>
            <person name="Murat C."/>
            <person name="Nolan M."/>
            <person name="Ohm R."/>
            <person name="Pangilinan J."/>
            <person name="Pereira M."/>
            <person name="Perotto S."/>
            <person name="Peter M."/>
            <person name="Riley R."/>
            <person name="Sitrit Y."/>
            <person name="Stielow B."/>
            <person name="Szollosi G."/>
            <person name="Zifcakova L."/>
            <person name="Stursova M."/>
            <person name="Spatafora J.W."/>
            <person name="Tedersoo L."/>
            <person name="Vaario L.-M."/>
            <person name="Yamada A."/>
            <person name="Yan M."/>
            <person name="Wang P."/>
            <person name="Xu J."/>
            <person name="Bruns T."/>
            <person name="Baldrian P."/>
            <person name="Vilgalys R."/>
            <person name="Henrissat B."/>
            <person name="Grigoriev I.V."/>
            <person name="Hibbett D."/>
            <person name="Nagy L.G."/>
            <person name="Martin F.M."/>
        </authorList>
    </citation>
    <scope>NUCLEOTIDE SEQUENCE</scope>
    <source>
        <strain evidence="1">BED1</strain>
    </source>
</reference>
<dbReference type="Gene3D" id="3.80.10.10">
    <property type="entry name" value="Ribonuclease Inhibitor"/>
    <property type="match status" value="1"/>
</dbReference>
<dbReference type="AlphaFoldDB" id="A0AAD4BXA8"/>
<organism evidence="1 2">
    <name type="scientific">Boletus edulis BED1</name>
    <dbReference type="NCBI Taxonomy" id="1328754"/>
    <lineage>
        <taxon>Eukaryota</taxon>
        <taxon>Fungi</taxon>
        <taxon>Dikarya</taxon>
        <taxon>Basidiomycota</taxon>
        <taxon>Agaricomycotina</taxon>
        <taxon>Agaricomycetes</taxon>
        <taxon>Agaricomycetidae</taxon>
        <taxon>Boletales</taxon>
        <taxon>Boletineae</taxon>
        <taxon>Boletaceae</taxon>
        <taxon>Boletoideae</taxon>
        <taxon>Boletus</taxon>
    </lineage>
</organism>
<gene>
    <name evidence="1" type="ORF">L210DRAFT_442183</name>
</gene>
<proteinExistence type="predicted"/>
<dbReference type="EMBL" id="WHUW01000010">
    <property type="protein sequence ID" value="KAF8441756.1"/>
    <property type="molecule type" value="Genomic_DNA"/>
</dbReference>
<protein>
    <recommendedName>
        <fullName evidence="3">F-box domain-containing protein</fullName>
    </recommendedName>
</protein>
<comment type="caution">
    <text evidence="1">The sequence shown here is derived from an EMBL/GenBank/DDBJ whole genome shotgun (WGS) entry which is preliminary data.</text>
</comment>